<name>A0A0E0KPQ6_ORYPU</name>
<evidence type="ECO:0000313" key="1">
    <source>
        <dbReference type="EnsemblPlants" id="OPUNC04G08270.1"/>
    </source>
</evidence>
<sequence>MEGETLRARRRCRPVLAAAAACAPFIVLLLLTSAAAAAAAAGEAVVAWRTTTVEDTVEVEALPAELGMLIHRRVWSSKEHPGSKALSRDGGVCVQNCGAKVPGDPYTLKEHCNHKYYNRGC</sequence>
<dbReference type="Gramene" id="OPUNC04G08270.1">
    <property type="protein sequence ID" value="OPUNC04G08270.1"/>
    <property type="gene ID" value="OPUNC04G08270"/>
</dbReference>
<evidence type="ECO:0000313" key="2">
    <source>
        <dbReference type="Proteomes" id="UP000026962"/>
    </source>
</evidence>
<dbReference type="PANTHER" id="PTHR34998:SF9">
    <property type="entry name" value="OS04G0357400 PROTEIN"/>
    <property type="match status" value="1"/>
</dbReference>
<accession>A0A0E0KPQ6</accession>
<reference evidence="1" key="1">
    <citation type="submission" date="2015-04" db="UniProtKB">
        <authorList>
            <consortium name="EnsemblPlants"/>
        </authorList>
    </citation>
    <scope>IDENTIFICATION</scope>
</reference>
<dbReference type="PANTHER" id="PTHR34998">
    <property type="entry name" value="OS04G0357400 PROTEIN-RELATED"/>
    <property type="match status" value="1"/>
</dbReference>
<keyword evidence="2" id="KW-1185">Reference proteome</keyword>
<reference evidence="1" key="2">
    <citation type="submission" date="2018-05" db="EMBL/GenBank/DDBJ databases">
        <title>OpunRS2 (Oryza punctata Reference Sequence Version 2).</title>
        <authorList>
            <person name="Zhang J."/>
            <person name="Kudrna D."/>
            <person name="Lee S."/>
            <person name="Talag J."/>
            <person name="Welchert J."/>
            <person name="Wing R.A."/>
        </authorList>
    </citation>
    <scope>NUCLEOTIDE SEQUENCE [LARGE SCALE GENOMIC DNA]</scope>
</reference>
<proteinExistence type="predicted"/>
<dbReference type="Proteomes" id="UP000026962">
    <property type="component" value="Chromosome 4"/>
</dbReference>
<dbReference type="EnsemblPlants" id="OPUNC04G08270.1">
    <property type="protein sequence ID" value="OPUNC04G08270.1"/>
    <property type="gene ID" value="OPUNC04G08270"/>
</dbReference>
<dbReference type="AlphaFoldDB" id="A0A0E0KPQ6"/>
<protein>
    <submittedName>
        <fullName evidence="1">Uncharacterized protein</fullName>
    </submittedName>
</protein>
<dbReference type="HOGENOM" id="CLU_2053584_0_0_1"/>
<organism evidence="1">
    <name type="scientific">Oryza punctata</name>
    <name type="common">Red rice</name>
    <dbReference type="NCBI Taxonomy" id="4537"/>
    <lineage>
        <taxon>Eukaryota</taxon>
        <taxon>Viridiplantae</taxon>
        <taxon>Streptophyta</taxon>
        <taxon>Embryophyta</taxon>
        <taxon>Tracheophyta</taxon>
        <taxon>Spermatophyta</taxon>
        <taxon>Magnoliopsida</taxon>
        <taxon>Liliopsida</taxon>
        <taxon>Poales</taxon>
        <taxon>Poaceae</taxon>
        <taxon>BOP clade</taxon>
        <taxon>Oryzoideae</taxon>
        <taxon>Oryzeae</taxon>
        <taxon>Oryzinae</taxon>
        <taxon>Oryza</taxon>
    </lineage>
</organism>
<dbReference type="OMA" id="CAPFIVL"/>